<evidence type="ECO:0000313" key="2">
    <source>
        <dbReference type="EMBL" id="VDM98259.1"/>
    </source>
</evidence>
<dbReference type="GO" id="GO:0030246">
    <property type="term" value="F:carbohydrate binding"/>
    <property type="evidence" value="ECO:0007669"/>
    <property type="project" value="InterPro"/>
</dbReference>
<dbReference type="InterPro" id="IPR050843">
    <property type="entry name" value="Glycosyl_Hydrlase_38"/>
</dbReference>
<dbReference type="AlphaFoldDB" id="A0A0N5CQ50"/>
<dbReference type="InterPro" id="IPR011682">
    <property type="entry name" value="Glyco_hydro_38_C"/>
</dbReference>
<accession>A0A0N5CQ50</accession>
<dbReference type="SUPFAM" id="SSF74650">
    <property type="entry name" value="Galactose mutarotase-like"/>
    <property type="match status" value="1"/>
</dbReference>
<dbReference type="GO" id="GO:0000139">
    <property type="term" value="C:Golgi membrane"/>
    <property type="evidence" value="ECO:0007669"/>
    <property type="project" value="TreeGrafter"/>
</dbReference>
<dbReference type="Gene3D" id="2.70.98.30">
    <property type="entry name" value="Golgi alpha-mannosidase II, domain 4"/>
    <property type="match status" value="1"/>
</dbReference>
<evidence type="ECO:0000259" key="1">
    <source>
        <dbReference type="Pfam" id="PF07748"/>
    </source>
</evidence>
<dbReference type="STRING" id="103827.A0A0N5CQ50"/>
<dbReference type="GO" id="GO:0006013">
    <property type="term" value="P:mannose metabolic process"/>
    <property type="evidence" value="ECO:0007669"/>
    <property type="project" value="InterPro"/>
</dbReference>
<protein>
    <submittedName>
        <fullName evidence="4">Glyco_hydro_38C domain-containing protein</fullName>
    </submittedName>
</protein>
<feature type="domain" description="Glycosyl hydrolase family 38 C-terminal" evidence="1">
    <location>
        <begin position="26"/>
        <end position="204"/>
    </location>
</feature>
<sequence length="386" mass="43571">MVWYQQSSIQRRSVTLDGKKSMSINMSFVLYHARMKSRVPLKGSDNPPGAYIFLPDGPASTFDNHASFIVVEGSVMQKVLVAKYANFSFVNVMKLEKMSPSIEIQSTIHLQNVKNIELAMRLETGIDNGEEFFTDLNGYQLVKRYRFKQLPLQAHFYPMPTSAIIEDESFRMTLISAQPLGVANLASGQLDVMLDRRLNQDDGRGLFSGVTDNKKTSNIFRLTVEGINQNVLSNTGKSKRVTAYHSAQTYSQMLSLLYPIVIILTNYTEGHIDSLNVISYKLPCDIHLVTLRTLAAPTVYGRISDRIHSPENSYALVLHRFGMDCRFNKASLETCISSLNIKRLFTKTPSNVTETSLTMLYENLGNVSDVNLETMEVKTFRLDYVL</sequence>
<organism evidence="4">
    <name type="scientific">Thelazia callipaeda</name>
    <name type="common">Oriental eyeworm</name>
    <name type="synonym">Parasitic nematode</name>
    <dbReference type="NCBI Taxonomy" id="103827"/>
    <lineage>
        <taxon>Eukaryota</taxon>
        <taxon>Metazoa</taxon>
        <taxon>Ecdysozoa</taxon>
        <taxon>Nematoda</taxon>
        <taxon>Chromadorea</taxon>
        <taxon>Rhabditida</taxon>
        <taxon>Spirurina</taxon>
        <taxon>Spiruromorpha</taxon>
        <taxon>Thelazioidea</taxon>
        <taxon>Thelaziidae</taxon>
        <taxon>Thelazia</taxon>
    </lineage>
</organism>
<proteinExistence type="predicted"/>
<dbReference type="InterPro" id="IPR011013">
    <property type="entry name" value="Gal_mutarotase_sf_dom"/>
</dbReference>
<dbReference type="GO" id="GO:0006491">
    <property type="term" value="P:N-glycan processing"/>
    <property type="evidence" value="ECO:0007669"/>
    <property type="project" value="TreeGrafter"/>
</dbReference>
<reference evidence="4" key="1">
    <citation type="submission" date="2017-02" db="UniProtKB">
        <authorList>
            <consortium name="WormBaseParasite"/>
        </authorList>
    </citation>
    <scope>IDENTIFICATION</scope>
</reference>
<dbReference type="Proteomes" id="UP000276776">
    <property type="component" value="Unassembled WGS sequence"/>
</dbReference>
<evidence type="ECO:0000313" key="4">
    <source>
        <dbReference type="WBParaSite" id="TCLT_0000235001-mRNA-1"/>
    </source>
</evidence>
<dbReference type="OrthoDB" id="10261055at2759"/>
<dbReference type="PANTHER" id="PTHR11607:SF3">
    <property type="entry name" value="LYSOSOMAL ALPHA-MANNOSIDASE"/>
    <property type="match status" value="1"/>
</dbReference>
<dbReference type="WBParaSite" id="TCLT_0000235001-mRNA-1">
    <property type="protein sequence ID" value="TCLT_0000235001-mRNA-1"/>
    <property type="gene ID" value="TCLT_0000235001"/>
</dbReference>
<reference evidence="2 3" key="2">
    <citation type="submission" date="2018-11" db="EMBL/GenBank/DDBJ databases">
        <authorList>
            <consortium name="Pathogen Informatics"/>
        </authorList>
    </citation>
    <scope>NUCLEOTIDE SEQUENCE [LARGE SCALE GENOMIC DNA]</scope>
</reference>
<dbReference type="EMBL" id="UYYF01000463">
    <property type="protein sequence ID" value="VDM98259.1"/>
    <property type="molecule type" value="Genomic_DNA"/>
</dbReference>
<dbReference type="PANTHER" id="PTHR11607">
    <property type="entry name" value="ALPHA-MANNOSIDASE"/>
    <property type="match status" value="1"/>
</dbReference>
<dbReference type="GO" id="GO:0004559">
    <property type="term" value="F:alpha-mannosidase activity"/>
    <property type="evidence" value="ECO:0007669"/>
    <property type="project" value="InterPro"/>
</dbReference>
<name>A0A0N5CQ50_THECL</name>
<gene>
    <name evidence="2" type="ORF">TCLT_LOCUS2351</name>
</gene>
<dbReference type="OMA" id="HHTINTA"/>
<dbReference type="Pfam" id="PF07748">
    <property type="entry name" value="Glyco_hydro_38C"/>
    <property type="match status" value="1"/>
</dbReference>
<keyword evidence="3" id="KW-1185">Reference proteome</keyword>
<evidence type="ECO:0000313" key="3">
    <source>
        <dbReference type="Proteomes" id="UP000276776"/>
    </source>
</evidence>